<dbReference type="InterPro" id="IPR000843">
    <property type="entry name" value="HTH_LacI"/>
</dbReference>
<evidence type="ECO:0000256" key="5">
    <source>
        <dbReference type="SAM" id="Phobius"/>
    </source>
</evidence>
<evidence type="ECO:0000256" key="2">
    <source>
        <dbReference type="ARBA" id="ARBA00023125"/>
    </source>
</evidence>
<dbReference type="CDD" id="cd06267">
    <property type="entry name" value="PBP1_LacI_sugar_binding-like"/>
    <property type="match status" value="1"/>
</dbReference>
<keyword evidence="8" id="KW-1185">Reference proteome</keyword>
<keyword evidence="3" id="KW-0804">Transcription</keyword>
<dbReference type="Gene3D" id="1.10.1760.20">
    <property type="match status" value="1"/>
</dbReference>
<keyword evidence="5" id="KW-0472">Membrane</keyword>
<dbReference type="InterPro" id="IPR046335">
    <property type="entry name" value="LacI/GalR-like_sensor"/>
</dbReference>
<keyword evidence="5" id="KW-0812">Transmembrane</keyword>
<feature type="transmembrane region" description="Helical" evidence="5">
    <location>
        <begin position="452"/>
        <end position="477"/>
    </location>
</feature>
<feature type="transmembrane region" description="Helical" evidence="5">
    <location>
        <begin position="422"/>
        <end position="440"/>
    </location>
</feature>
<dbReference type="Pfam" id="PF00356">
    <property type="entry name" value="LacI"/>
    <property type="match status" value="1"/>
</dbReference>
<proteinExistence type="predicted"/>
<organism evidence="7 8">
    <name type="scientific">Rothia santali</name>
    <dbReference type="NCBI Taxonomy" id="2949643"/>
    <lineage>
        <taxon>Bacteria</taxon>
        <taxon>Bacillati</taxon>
        <taxon>Actinomycetota</taxon>
        <taxon>Actinomycetes</taxon>
        <taxon>Micrococcales</taxon>
        <taxon>Micrococcaceae</taxon>
        <taxon>Rothia</taxon>
    </lineage>
</organism>
<dbReference type="InterPro" id="IPR028082">
    <property type="entry name" value="Peripla_BP_I"/>
</dbReference>
<dbReference type="PROSITE" id="PS50932">
    <property type="entry name" value="HTH_LACI_2"/>
    <property type="match status" value="1"/>
</dbReference>
<dbReference type="InterPro" id="IPR010982">
    <property type="entry name" value="Lambda_DNA-bd_dom_sf"/>
</dbReference>
<dbReference type="SUPFAM" id="SSF47413">
    <property type="entry name" value="lambda repressor-like DNA-binding domains"/>
    <property type="match status" value="1"/>
</dbReference>
<name>A0A9X2HJC5_9MICC</name>
<feature type="compositionally biased region" description="Low complexity" evidence="4">
    <location>
        <begin position="362"/>
        <end position="379"/>
    </location>
</feature>
<reference evidence="7" key="1">
    <citation type="submission" date="2022-06" db="EMBL/GenBank/DDBJ databases">
        <title>Rothia sp. isolated from sandalwood seedling.</title>
        <authorList>
            <person name="Tuikhar N."/>
            <person name="Kirdat K."/>
            <person name="Thorat V."/>
            <person name="Swetha P."/>
            <person name="Padma S."/>
            <person name="Sundararaj R."/>
            <person name="Yadav A."/>
        </authorList>
    </citation>
    <scope>NUCLEOTIDE SEQUENCE</scope>
    <source>
        <strain evidence="7">AR01</strain>
    </source>
</reference>
<dbReference type="EMBL" id="JANAFB010000036">
    <property type="protein sequence ID" value="MCP3426781.1"/>
    <property type="molecule type" value="Genomic_DNA"/>
</dbReference>
<evidence type="ECO:0000259" key="6">
    <source>
        <dbReference type="PROSITE" id="PS50932"/>
    </source>
</evidence>
<protein>
    <submittedName>
        <fullName evidence="7">Substrate-binding domain-containing protein</fullName>
    </submittedName>
</protein>
<dbReference type="Pfam" id="PF13377">
    <property type="entry name" value="Peripla_BP_3"/>
    <property type="match status" value="1"/>
</dbReference>
<feature type="region of interest" description="Disordered" evidence="4">
    <location>
        <begin position="333"/>
        <end position="411"/>
    </location>
</feature>
<evidence type="ECO:0000313" key="8">
    <source>
        <dbReference type="Proteomes" id="UP001139502"/>
    </source>
</evidence>
<dbReference type="Proteomes" id="UP001139502">
    <property type="component" value="Unassembled WGS sequence"/>
</dbReference>
<sequence length="628" mass="64692">MSTRRPAVTRADVAREAGTSVAVVSYVVNDGPRRVAPETRERVLRAIETVGYTPDPIAKALASGVSGAYALVVPDVSNAFFAELAHRLQEAVAGADKVLLLGDAAESPEREARLLRTFAARRVDGVLVVGVGPRPDLAPLLDAGVPVVVLDRADTAVPVSSVSIDNAAAARAATEHLIGHGHSRIGIVAGPAGVPTAQERARGWRAALEEAGLPARPEWMREAPFTRRGGREAARELLAGPDAPTALFVSNEQQAVGVLAAAHALGVAVPEDLALFTIDGTDDSEFSAPGISTAVQPLDRMARSAVGLLRPGGAPEHVVHDFALRIRGSCGAHDDAAAPGAARAPVPTGPGRTDADPPPPITAAAPGAARAPAPAGPGRTDADPPPPITAAAPDPSPPLPHDPQKPGDHVRHQGRFSAFLKGYGRLTVLLIPIGIATNFVGGQIASLLKLPVFLDSIGTILVGALCGGLPGMLVGLLSNLINSITAPTLIPFALLNMMLGLLAGLLSRLGAFKSLGRTIAAAFPLALASGVVGGLISIWVFGGLAANGLSIVIAGLHALGMDLNTAVFVAGLPLEFVDKLATLLIVFLIISRVPTRLLVKVPLGGKYLDRPKRRKSIEIPEDEMAMTL</sequence>
<dbReference type="GO" id="GO:0000976">
    <property type="term" value="F:transcription cis-regulatory region binding"/>
    <property type="evidence" value="ECO:0007669"/>
    <property type="project" value="TreeGrafter"/>
</dbReference>
<feature type="transmembrane region" description="Helical" evidence="5">
    <location>
        <begin position="489"/>
        <end position="507"/>
    </location>
</feature>
<keyword evidence="5" id="KW-1133">Transmembrane helix</keyword>
<dbReference type="RefSeq" id="WP_254167927.1">
    <property type="nucleotide sequence ID" value="NZ_JANAFB010000036.1"/>
</dbReference>
<keyword evidence="2" id="KW-0238">DNA-binding</keyword>
<keyword evidence="1" id="KW-0805">Transcription regulation</keyword>
<dbReference type="SMART" id="SM00354">
    <property type="entry name" value="HTH_LACI"/>
    <property type="match status" value="1"/>
</dbReference>
<feature type="domain" description="HTH lacI-type" evidence="6">
    <location>
        <begin position="8"/>
        <end position="63"/>
    </location>
</feature>
<accession>A0A9X2HJC5</accession>
<evidence type="ECO:0000313" key="7">
    <source>
        <dbReference type="EMBL" id="MCP3426781.1"/>
    </source>
</evidence>
<dbReference type="AlphaFoldDB" id="A0A9X2HJC5"/>
<feature type="compositionally biased region" description="Low complexity" evidence="4">
    <location>
        <begin position="337"/>
        <end position="352"/>
    </location>
</feature>
<feature type="transmembrane region" description="Helical" evidence="5">
    <location>
        <begin position="519"/>
        <end position="546"/>
    </location>
</feature>
<feature type="compositionally biased region" description="Pro residues" evidence="4">
    <location>
        <begin position="383"/>
        <end position="401"/>
    </location>
</feature>
<feature type="compositionally biased region" description="Basic and acidic residues" evidence="4">
    <location>
        <begin position="402"/>
        <end position="411"/>
    </location>
</feature>
<evidence type="ECO:0000256" key="4">
    <source>
        <dbReference type="SAM" id="MobiDB-lite"/>
    </source>
</evidence>
<comment type="caution">
    <text evidence="7">The sequence shown here is derived from an EMBL/GenBank/DDBJ whole genome shotgun (WGS) entry which is preliminary data.</text>
</comment>
<evidence type="ECO:0000256" key="3">
    <source>
        <dbReference type="ARBA" id="ARBA00023163"/>
    </source>
</evidence>
<dbReference type="Gene3D" id="1.10.260.40">
    <property type="entry name" value="lambda repressor-like DNA-binding domains"/>
    <property type="match status" value="1"/>
</dbReference>
<dbReference type="PANTHER" id="PTHR30146:SF109">
    <property type="entry name" value="HTH-TYPE TRANSCRIPTIONAL REGULATOR GALS"/>
    <property type="match status" value="1"/>
</dbReference>
<gene>
    <name evidence="7" type="ORF">NBM05_12400</name>
</gene>
<dbReference type="CDD" id="cd01392">
    <property type="entry name" value="HTH_LacI"/>
    <property type="match status" value="1"/>
</dbReference>
<dbReference type="GO" id="GO:0003700">
    <property type="term" value="F:DNA-binding transcription factor activity"/>
    <property type="evidence" value="ECO:0007669"/>
    <property type="project" value="TreeGrafter"/>
</dbReference>
<dbReference type="SUPFAM" id="SSF53822">
    <property type="entry name" value="Periplasmic binding protein-like I"/>
    <property type="match status" value="1"/>
</dbReference>
<evidence type="ECO:0000256" key="1">
    <source>
        <dbReference type="ARBA" id="ARBA00023015"/>
    </source>
</evidence>
<dbReference type="Gene3D" id="3.40.50.2300">
    <property type="match status" value="2"/>
</dbReference>
<dbReference type="PANTHER" id="PTHR30146">
    <property type="entry name" value="LACI-RELATED TRANSCRIPTIONAL REPRESSOR"/>
    <property type="match status" value="1"/>
</dbReference>